<feature type="region of interest" description="Disordered" evidence="1">
    <location>
        <begin position="1"/>
        <end position="21"/>
    </location>
</feature>
<proteinExistence type="predicted"/>
<dbReference type="AlphaFoldDB" id="A0A0F9U848"/>
<feature type="compositionally biased region" description="Basic and acidic residues" evidence="1">
    <location>
        <begin position="52"/>
        <end position="69"/>
    </location>
</feature>
<evidence type="ECO:0000256" key="1">
    <source>
        <dbReference type="SAM" id="MobiDB-lite"/>
    </source>
</evidence>
<accession>A0A0F9U848</accession>
<name>A0A0F9U848_9ZZZZ</name>
<organism evidence="2">
    <name type="scientific">marine sediment metagenome</name>
    <dbReference type="NCBI Taxonomy" id="412755"/>
    <lineage>
        <taxon>unclassified sequences</taxon>
        <taxon>metagenomes</taxon>
        <taxon>ecological metagenomes</taxon>
    </lineage>
</organism>
<sequence>MIYRPRKTAPRPVAQCEPDPDGFVKPWWLAEWVTCEFFRDKAGRLYAHAHGRREQTKKPKHEDRARERDEDIISTWYEVSAA</sequence>
<gene>
    <name evidence="2" type="ORF">LCGC14_0297710</name>
</gene>
<feature type="region of interest" description="Disordered" evidence="1">
    <location>
        <begin position="50"/>
        <end position="69"/>
    </location>
</feature>
<reference evidence="2" key="1">
    <citation type="journal article" date="2015" name="Nature">
        <title>Complex archaea that bridge the gap between prokaryotes and eukaryotes.</title>
        <authorList>
            <person name="Spang A."/>
            <person name="Saw J.H."/>
            <person name="Jorgensen S.L."/>
            <person name="Zaremba-Niedzwiedzka K."/>
            <person name="Martijn J."/>
            <person name="Lind A.E."/>
            <person name="van Eijk R."/>
            <person name="Schleper C."/>
            <person name="Guy L."/>
            <person name="Ettema T.J."/>
        </authorList>
    </citation>
    <scope>NUCLEOTIDE SEQUENCE</scope>
</reference>
<evidence type="ECO:0000313" key="2">
    <source>
        <dbReference type="EMBL" id="KKN83532.1"/>
    </source>
</evidence>
<comment type="caution">
    <text evidence="2">The sequence shown here is derived from an EMBL/GenBank/DDBJ whole genome shotgun (WGS) entry which is preliminary data.</text>
</comment>
<dbReference type="EMBL" id="LAZR01000183">
    <property type="protein sequence ID" value="KKN83532.1"/>
    <property type="molecule type" value="Genomic_DNA"/>
</dbReference>
<protein>
    <submittedName>
        <fullName evidence="2">Uncharacterized protein</fullName>
    </submittedName>
</protein>